<dbReference type="InterPro" id="IPR029063">
    <property type="entry name" value="SAM-dependent_MTases_sf"/>
</dbReference>
<reference evidence="5 6" key="1">
    <citation type="submission" date="2016-03" db="EMBL/GenBank/DDBJ databases">
        <authorList>
            <person name="Devillers H."/>
        </authorList>
    </citation>
    <scope>NUCLEOTIDE SEQUENCE [LARGE SCALE GENOMIC DNA]</scope>
    <source>
        <strain evidence="5">CBS 10888</strain>
    </source>
</reference>
<dbReference type="GO" id="GO:0055088">
    <property type="term" value="P:lipid homeostasis"/>
    <property type="evidence" value="ECO:0007669"/>
    <property type="project" value="EnsemblFungi"/>
</dbReference>
<dbReference type="Proteomes" id="UP000190274">
    <property type="component" value="Chromosome H"/>
</dbReference>
<name>A0A1G4K3N4_9SACH</name>
<evidence type="ECO:0000256" key="1">
    <source>
        <dbReference type="ARBA" id="ARBA00008361"/>
    </source>
</evidence>
<dbReference type="CDD" id="cd02440">
    <property type="entry name" value="AdoMet_MTases"/>
    <property type="match status" value="1"/>
</dbReference>
<protein>
    <submittedName>
        <fullName evidence="5">LADA_0H11848g1_1</fullName>
    </submittedName>
</protein>
<evidence type="ECO:0000256" key="2">
    <source>
        <dbReference type="ARBA" id="ARBA00022603"/>
    </source>
</evidence>
<dbReference type="Gene3D" id="3.40.50.150">
    <property type="entry name" value="Vaccinia Virus protein VP39"/>
    <property type="match status" value="1"/>
</dbReference>
<gene>
    <name evidence="5" type="ORF">LADA_0H11848G</name>
</gene>
<keyword evidence="6" id="KW-1185">Reference proteome</keyword>
<dbReference type="PANTHER" id="PTHR44942">
    <property type="entry name" value="METHYLTRANSF_11 DOMAIN-CONTAINING PROTEIN"/>
    <property type="match status" value="1"/>
</dbReference>
<proteinExistence type="inferred from homology"/>
<evidence type="ECO:0000313" key="6">
    <source>
        <dbReference type="Proteomes" id="UP000190274"/>
    </source>
</evidence>
<feature type="domain" description="Methyltransferase type 11" evidence="4">
    <location>
        <begin position="41"/>
        <end position="140"/>
    </location>
</feature>
<accession>A0A1G4K3N4</accession>
<organism evidence="5 6">
    <name type="scientific">Lachancea dasiensis</name>
    <dbReference type="NCBI Taxonomy" id="1072105"/>
    <lineage>
        <taxon>Eukaryota</taxon>
        <taxon>Fungi</taxon>
        <taxon>Dikarya</taxon>
        <taxon>Ascomycota</taxon>
        <taxon>Saccharomycotina</taxon>
        <taxon>Saccharomycetes</taxon>
        <taxon>Saccharomycetales</taxon>
        <taxon>Saccharomycetaceae</taxon>
        <taxon>Lachancea</taxon>
    </lineage>
</organism>
<dbReference type="GO" id="GO:0003729">
    <property type="term" value="F:mRNA binding"/>
    <property type="evidence" value="ECO:0007669"/>
    <property type="project" value="EnsemblFungi"/>
</dbReference>
<comment type="similarity">
    <text evidence="1">Belongs to the methyltransferase superfamily.</text>
</comment>
<dbReference type="EMBL" id="LT598461">
    <property type="protein sequence ID" value="SCU98283.1"/>
    <property type="molecule type" value="Genomic_DNA"/>
</dbReference>
<dbReference type="OrthoDB" id="10027013at2759"/>
<evidence type="ECO:0000313" key="5">
    <source>
        <dbReference type="EMBL" id="SCU98283.1"/>
    </source>
</evidence>
<dbReference type="GO" id="GO:0008757">
    <property type="term" value="F:S-adenosylmethionine-dependent methyltransferase activity"/>
    <property type="evidence" value="ECO:0007669"/>
    <property type="project" value="EnsemblFungi"/>
</dbReference>
<dbReference type="InterPro" id="IPR051052">
    <property type="entry name" value="Diverse_substrate_MTase"/>
</dbReference>
<keyword evidence="2" id="KW-0489">Methyltransferase</keyword>
<dbReference type="Pfam" id="PF08241">
    <property type="entry name" value="Methyltransf_11"/>
    <property type="match status" value="1"/>
</dbReference>
<dbReference type="PANTHER" id="PTHR44942:SF4">
    <property type="entry name" value="METHYLTRANSFERASE TYPE 11 DOMAIN-CONTAINING PROTEIN"/>
    <property type="match status" value="1"/>
</dbReference>
<evidence type="ECO:0000259" key="4">
    <source>
        <dbReference type="Pfam" id="PF08241"/>
    </source>
</evidence>
<dbReference type="InterPro" id="IPR013216">
    <property type="entry name" value="Methyltransf_11"/>
</dbReference>
<evidence type="ECO:0000256" key="3">
    <source>
        <dbReference type="ARBA" id="ARBA00022679"/>
    </source>
</evidence>
<dbReference type="GO" id="GO:0032259">
    <property type="term" value="P:methylation"/>
    <property type="evidence" value="ECO:0007669"/>
    <property type="project" value="UniProtKB-KW"/>
</dbReference>
<sequence length="284" mass="33183">MSTYSEKSFDSEFYQENRPTYPKSLYRAIVSYHQGPAVNVIDIGCGTGISTFPLLEYFGSVIGSDPSSTMLTSAERMKSRLNPHDQNRLKFQQCAAEEISSLAKNSTVDMVVGAESVHWLDHDRFFDQVHQVLRPGGTVAYWFYVEPIFLDFPEANVIYEKYVYEDPAYMGPLWKSGKENLRYFGEPINIPHDKFGELQKHIYRPLQSNVKTQYYEHREAFTMNDFRKYLRSWSAYHTWQQKYGGTGADVAEMLIQELKQRCNWDEQTPLRVEWGTAYYMARKK</sequence>
<dbReference type="SUPFAM" id="SSF53335">
    <property type="entry name" value="S-adenosyl-L-methionine-dependent methyltransferases"/>
    <property type="match status" value="1"/>
</dbReference>
<dbReference type="AlphaFoldDB" id="A0A1G4K3N4"/>
<dbReference type="STRING" id="1266660.A0A1G4K3N4"/>
<keyword evidence="3" id="KW-0808">Transferase</keyword>